<dbReference type="Proteomes" id="UP000694424">
    <property type="component" value="Unplaced"/>
</dbReference>
<name>A0A8B9Q586_APTOW</name>
<evidence type="ECO:0000313" key="1">
    <source>
        <dbReference type="Ensembl" id="ENSAOWP00000016602.1"/>
    </source>
</evidence>
<reference evidence="1" key="2">
    <citation type="submission" date="2025-09" db="UniProtKB">
        <authorList>
            <consortium name="Ensembl"/>
        </authorList>
    </citation>
    <scope>IDENTIFICATION</scope>
</reference>
<sequence length="58" mass="6169">MDFPILSPLYHHAEELEAFLKGVHAAYPSFTHLRSIGRSVAGSGPGASAGFLVWTGVD</sequence>
<keyword evidence="2" id="KW-1185">Reference proteome</keyword>
<dbReference type="SUPFAM" id="SSF53187">
    <property type="entry name" value="Zn-dependent exopeptidases"/>
    <property type="match status" value="1"/>
</dbReference>
<organism evidence="1 2">
    <name type="scientific">Apteryx owenii</name>
    <name type="common">Little spotted kiwi</name>
    <dbReference type="NCBI Taxonomy" id="8824"/>
    <lineage>
        <taxon>Eukaryota</taxon>
        <taxon>Metazoa</taxon>
        <taxon>Chordata</taxon>
        <taxon>Craniata</taxon>
        <taxon>Vertebrata</taxon>
        <taxon>Euteleostomi</taxon>
        <taxon>Archelosauria</taxon>
        <taxon>Archosauria</taxon>
        <taxon>Dinosauria</taxon>
        <taxon>Saurischia</taxon>
        <taxon>Theropoda</taxon>
        <taxon>Coelurosauria</taxon>
        <taxon>Aves</taxon>
        <taxon>Palaeognathae</taxon>
        <taxon>Apterygiformes</taxon>
        <taxon>Apterygidae</taxon>
        <taxon>Apteryx</taxon>
    </lineage>
</organism>
<protein>
    <submittedName>
        <fullName evidence="1">Uncharacterized protein</fullName>
    </submittedName>
</protein>
<reference evidence="1" key="1">
    <citation type="submission" date="2025-08" db="UniProtKB">
        <authorList>
            <consortium name="Ensembl"/>
        </authorList>
    </citation>
    <scope>IDENTIFICATION</scope>
</reference>
<proteinExistence type="predicted"/>
<dbReference type="AlphaFoldDB" id="A0A8B9Q586"/>
<dbReference type="Ensembl" id="ENSAOWT00000018844.1">
    <property type="protein sequence ID" value="ENSAOWP00000016602.1"/>
    <property type="gene ID" value="ENSAOWG00000011315.1"/>
</dbReference>
<dbReference type="Gene3D" id="3.40.630.10">
    <property type="entry name" value="Zn peptidases"/>
    <property type="match status" value="1"/>
</dbReference>
<evidence type="ECO:0000313" key="2">
    <source>
        <dbReference type="Proteomes" id="UP000694424"/>
    </source>
</evidence>
<accession>A0A8B9Q586</accession>